<dbReference type="AlphaFoldDB" id="A0A7X0SRA3"/>
<feature type="region of interest" description="Disordered" evidence="1">
    <location>
        <begin position="35"/>
        <end position="118"/>
    </location>
</feature>
<feature type="compositionally biased region" description="Polar residues" evidence="1">
    <location>
        <begin position="52"/>
        <end position="64"/>
    </location>
</feature>
<proteinExistence type="predicted"/>
<feature type="compositionally biased region" description="Low complexity" evidence="1">
    <location>
        <begin position="80"/>
        <end position="98"/>
    </location>
</feature>
<dbReference type="Proteomes" id="UP000564644">
    <property type="component" value="Unassembled WGS sequence"/>
</dbReference>
<evidence type="ECO:0000313" key="2">
    <source>
        <dbReference type="EMBL" id="MBB6734698.1"/>
    </source>
</evidence>
<keyword evidence="3" id="KW-1185">Reference proteome</keyword>
<dbReference type="RefSeq" id="WP_185132361.1">
    <property type="nucleotide sequence ID" value="NZ_JACJVO010000036.1"/>
</dbReference>
<gene>
    <name evidence="2" type="ORF">H7C18_27605</name>
</gene>
<accession>A0A7X0SRA3</accession>
<evidence type="ECO:0000256" key="1">
    <source>
        <dbReference type="SAM" id="MobiDB-lite"/>
    </source>
</evidence>
<protein>
    <submittedName>
        <fullName evidence="2">Uncharacterized protein</fullName>
    </submittedName>
</protein>
<dbReference type="EMBL" id="JACJVO010000036">
    <property type="protein sequence ID" value="MBB6734698.1"/>
    <property type="molecule type" value="Genomic_DNA"/>
</dbReference>
<evidence type="ECO:0000313" key="3">
    <source>
        <dbReference type="Proteomes" id="UP000564644"/>
    </source>
</evidence>
<organism evidence="2 3">
    <name type="scientific">Cohnella zeiphila</name>
    <dbReference type="NCBI Taxonomy" id="2761120"/>
    <lineage>
        <taxon>Bacteria</taxon>
        <taxon>Bacillati</taxon>
        <taxon>Bacillota</taxon>
        <taxon>Bacilli</taxon>
        <taxon>Bacillales</taxon>
        <taxon>Paenibacillaceae</taxon>
        <taxon>Cohnella</taxon>
    </lineage>
</organism>
<sequence length="263" mass="26812">MKKTAKWMATLLAVAVILGGGTVLDRSNHTMAAPSGHNDCVAGDKGKAIQPPSKNDGQSNQGQGQPRPPKQSGPANGGQATSPANAPSSSSLTTVTTSEDGTVSVTVSGGYETDPQDHGRPVVLIAAALGVPTEVFREAFSGVTPAELSSGGPTALEAQSNKAALLKVLAPYGITNDRLDEVSNYYRYNGQQSQTWKIVPAVATAIVKNGVVTGIAITNPGSGYSSAPTITIKSPNGTTTAKATVSYSKDFALNGSISSITLK</sequence>
<comment type="caution">
    <text evidence="2">The sequence shown here is derived from an EMBL/GenBank/DDBJ whole genome shotgun (WGS) entry which is preliminary data.</text>
</comment>
<reference evidence="2 3" key="1">
    <citation type="submission" date="2020-08" db="EMBL/GenBank/DDBJ databases">
        <title>Cohnella phylogeny.</title>
        <authorList>
            <person name="Dunlap C."/>
        </authorList>
    </citation>
    <scope>NUCLEOTIDE SEQUENCE [LARGE SCALE GENOMIC DNA]</scope>
    <source>
        <strain evidence="2 3">CBP 2801</strain>
    </source>
</reference>
<name>A0A7X0SRA3_9BACL</name>